<evidence type="ECO:0000259" key="3">
    <source>
        <dbReference type="PROSITE" id="PS50158"/>
    </source>
</evidence>
<dbReference type="Pfam" id="PF14392">
    <property type="entry name" value="zf-CCHC_4"/>
    <property type="match status" value="1"/>
</dbReference>
<proteinExistence type="predicted"/>
<name>A0ABR1ZQ26_9ROSI</name>
<dbReference type="InterPro" id="IPR001878">
    <property type="entry name" value="Znf_CCHC"/>
</dbReference>
<evidence type="ECO:0000256" key="1">
    <source>
        <dbReference type="PROSITE-ProRule" id="PRU00047"/>
    </source>
</evidence>
<comment type="caution">
    <text evidence="4">The sequence shown here is derived from an EMBL/GenBank/DDBJ whole genome shotgun (WGS) entry which is preliminary data.</text>
</comment>
<keyword evidence="1" id="KW-0862">Zinc</keyword>
<feature type="compositionally biased region" description="Polar residues" evidence="2">
    <location>
        <begin position="239"/>
        <end position="255"/>
    </location>
</feature>
<organism evidence="4 5">
    <name type="scientific">Hibiscus sabdariffa</name>
    <name type="common">roselle</name>
    <dbReference type="NCBI Taxonomy" id="183260"/>
    <lineage>
        <taxon>Eukaryota</taxon>
        <taxon>Viridiplantae</taxon>
        <taxon>Streptophyta</taxon>
        <taxon>Embryophyta</taxon>
        <taxon>Tracheophyta</taxon>
        <taxon>Spermatophyta</taxon>
        <taxon>Magnoliopsida</taxon>
        <taxon>eudicotyledons</taxon>
        <taxon>Gunneridae</taxon>
        <taxon>Pentapetalae</taxon>
        <taxon>rosids</taxon>
        <taxon>malvids</taxon>
        <taxon>Malvales</taxon>
        <taxon>Malvaceae</taxon>
        <taxon>Malvoideae</taxon>
        <taxon>Hibiscus</taxon>
    </lineage>
</organism>
<evidence type="ECO:0000313" key="4">
    <source>
        <dbReference type="EMBL" id="KAK8482782.1"/>
    </source>
</evidence>
<sequence length="267" mass="28533">MAIQTGSSLGSLIGNVTKTDTGRIDGNMTTYLRVGCYIIVNSPVRCCVFIGGSGSTKKCCMLQYERLPTLCHACGLIGHLVSSCPIVEITPETKLQYGDWLRYLPSSTTTVVSRTQGRIHYHVPNPNTPTSGTELLTLSKEPIDVLFQPSDEGSVANPSHLSSEFPEHLEDLLNETDTSAALGVLAPPPLMIPDGETIVAESPNQTKMDNTASPIVPGQRGTKRHSPMVAGTKVKKTRMNNTTATTKAGISSKNSPAGVDTQPRRGL</sequence>
<protein>
    <recommendedName>
        <fullName evidence="3">CCHC-type domain-containing protein</fullName>
    </recommendedName>
</protein>
<dbReference type="Proteomes" id="UP001396334">
    <property type="component" value="Unassembled WGS sequence"/>
</dbReference>
<evidence type="ECO:0000256" key="2">
    <source>
        <dbReference type="SAM" id="MobiDB-lite"/>
    </source>
</evidence>
<feature type="domain" description="CCHC-type" evidence="3">
    <location>
        <begin position="71"/>
        <end position="85"/>
    </location>
</feature>
<reference evidence="4 5" key="1">
    <citation type="journal article" date="2024" name="G3 (Bethesda)">
        <title>Genome assembly of Hibiscus sabdariffa L. provides insights into metabolisms of medicinal natural products.</title>
        <authorList>
            <person name="Kim T."/>
        </authorList>
    </citation>
    <scope>NUCLEOTIDE SEQUENCE [LARGE SCALE GENOMIC DNA]</scope>
    <source>
        <strain evidence="4">TK-2024</strain>
        <tissue evidence="4">Old leaves</tissue>
    </source>
</reference>
<dbReference type="PROSITE" id="PS50158">
    <property type="entry name" value="ZF_CCHC"/>
    <property type="match status" value="1"/>
</dbReference>
<gene>
    <name evidence="4" type="ORF">V6N11_012948</name>
</gene>
<feature type="region of interest" description="Disordered" evidence="2">
    <location>
        <begin position="206"/>
        <end position="227"/>
    </location>
</feature>
<keyword evidence="1" id="KW-0863">Zinc-finger</keyword>
<keyword evidence="5" id="KW-1185">Reference proteome</keyword>
<accession>A0ABR1ZQ26</accession>
<evidence type="ECO:0000313" key="5">
    <source>
        <dbReference type="Proteomes" id="UP001396334"/>
    </source>
</evidence>
<dbReference type="EMBL" id="JBBPBN010000739">
    <property type="protein sequence ID" value="KAK8482782.1"/>
    <property type="molecule type" value="Genomic_DNA"/>
</dbReference>
<feature type="region of interest" description="Disordered" evidence="2">
    <location>
        <begin position="239"/>
        <end position="267"/>
    </location>
</feature>
<keyword evidence="1" id="KW-0479">Metal-binding</keyword>
<dbReference type="InterPro" id="IPR025836">
    <property type="entry name" value="Zn_knuckle_CX2CX4HX4C"/>
</dbReference>